<accession>A0AAN9EAR0</accession>
<sequence length="190" mass="21480">MEAYNDDESHASAVHFSNHTHSHIHYHYSVTVTAASAALINKPTFRVYTKANPGFCLTIRDGNLVVAKSDPNNKDQYWYRVDDYNSLVKDKDGSPAFSLVNKVTGLAIKHSTGVNHPVRLVPYRPLSLDQSILWTESMRCFDGFKAFRLVNNTNINLDIFGHGKVEDGTAIIMSRWKDCDRQKWAFCAAE</sequence>
<dbReference type="PANTHER" id="PTHR31257">
    <property type="entry name" value="RICIN B-LIKE LECTIN EULS3"/>
    <property type="match status" value="1"/>
</dbReference>
<dbReference type="EMBL" id="JAYWIO010000007">
    <property type="protein sequence ID" value="KAK7251657.1"/>
    <property type="molecule type" value="Genomic_DNA"/>
</dbReference>
<reference evidence="1 2" key="1">
    <citation type="submission" date="2024-01" db="EMBL/GenBank/DDBJ databases">
        <title>The genomes of 5 underutilized Papilionoideae crops provide insights into root nodulation and disease resistanc.</title>
        <authorList>
            <person name="Yuan L."/>
        </authorList>
    </citation>
    <scope>NUCLEOTIDE SEQUENCE [LARGE SCALE GENOMIC DNA]</scope>
    <source>
        <strain evidence="1">ZHUSHIDOU_FW_LH</strain>
        <tissue evidence="1">Leaf</tissue>
    </source>
</reference>
<dbReference type="InterPro" id="IPR035992">
    <property type="entry name" value="Ricin_B-like_lectins"/>
</dbReference>
<protein>
    <submittedName>
        <fullName evidence="1">Uncharacterized protein</fullName>
    </submittedName>
</protein>
<name>A0AAN9EAR0_CROPI</name>
<proteinExistence type="predicted"/>
<evidence type="ECO:0000313" key="1">
    <source>
        <dbReference type="EMBL" id="KAK7251657.1"/>
    </source>
</evidence>
<dbReference type="InterPro" id="IPR040249">
    <property type="entry name" value="Ricin_B-like_lectin_EULS3-like"/>
</dbReference>
<gene>
    <name evidence="1" type="ORF">RIF29_35037</name>
</gene>
<dbReference type="AlphaFoldDB" id="A0AAN9EAR0"/>
<dbReference type="CDD" id="cd23431">
    <property type="entry name" value="beta-trefoil_Ricin_AtEULS3-like"/>
    <property type="match status" value="1"/>
</dbReference>
<organism evidence="1 2">
    <name type="scientific">Crotalaria pallida</name>
    <name type="common">Smooth rattlebox</name>
    <name type="synonym">Crotalaria striata</name>
    <dbReference type="NCBI Taxonomy" id="3830"/>
    <lineage>
        <taxon>Eukaryota</taxon>
        <taxon>Viridiplantae</taxon>
        <taxon>Streptophyta</taxon>
        <taxon>Embryophyta</taxon>
        <taxon>Tracheophyta</taxon>
        <taxon>Spermatophyta</taxon>
        <taxon>Magnoliopsida</taxon>
        <taxon>eudicotyledons</taxon>
        <taxon>Gunneridae</taxon>
        <taxon>Pentapetalae</taxon>
        <taxon>rosids</taxon>
        <taxon>fabids</taxon>
        <taxon>Fabales</taxon>
        <taxon>Fabaceae</taxon>
        <taxon>Papilionoideae</taxon>
        <taxon>50 kb inversion clade</taxon>
        <taxon>genistoids sensu lato</taxon>
        <taxon>core genistoids</taxon>
        <taxon>Crotalarieae</taxon>
        <taxon>Crotalaria</taxon>
    </lineage>
</organism>
<dbReference type="Proteomes" id="UP001372338">
    <property type="component" value="Unassembled WGS sequence"/>
</dbReference>
<dbReference type="Gene3D" id="2.80.10.50">
    <property type="match status" value="1"/>
</dbReference>
<dbReference type="PANTHER" id="PTHR31257:SF2">
    <property type="entry name" value="RICIN B-LIKE LECTIN EULS3"/>
    <property type="match status" value="1"/>
</dbReference>
<dbReference type="SUPFAM" id="SSF50370">
    <property type="entry name" value="Ricin B-like lectins"/>
    <property type="match status" value="1"/>
</dbReference>
<evidence type="ECO:0000313" key="2">
    <source>
        <dbReference type="Proteomes" id="UP001372338"/>
    </source>
</evidence>
<comment type="caution">
    <text evidence="1">The sequence shown here is derived from an EMBL/GenBank/DDBJ whole genome shotgun (WGS) entry which is preliminary data.</text>
</comment>
<keyword evidence="2" id="KW-1185">Reference proteome</keyword>